<dbReference type="RefSeq" id="WP_032318533.1">
    <property type="nucleotide sequence ID" value="NZ_NQBE01000087.1"/>
</dbReference>
<name>A0AAE5K1Q3_SHISO</name>
<feature type="non-terminal residue" evidence="2">
    <location>
        <position position="1"/>
    </location>
</feature>
<organism evidence="2 3">
    <name type="scientific">Shigella sonnei</name>
    <dbReference type="NCBI Taxonomy" id="624"/>
    <lineage>
        <taxon>Bacteria</taxon>
        <taxon>Pseudomonadati</taxon>
        <taxon>Pseudomonadota</taxon>
        <taxon>Gammaproteobacteria</taxon>
        <taxon>Enterobacterales</taxon>
        <taxon>Enterobacteriaceae</taxon>
        <taxon>Shigella</taxon>
    </lineage>
</organism>
<sequence>TTAKASGGRPSTSSVKRNPVDIATSSKMNNDPYRTTADNVISGTTSDVIREGTENAMVM</sequence>
<accession>A0AAE5K1Q3</accession>
<feature type="region of interest" description="Disordered" evidence="1">
    <location>
        <begin position="1"/>
        <end position="39"/>
    </location>
</feature>
<evidence type="ECO:0000256" key="1">
    <source>
        <dbReference type="SAM" id="MobiDB-lite"/>
    </source>
</evidence>
<protein>
    <submittedName>
        <fullName evidence="2">Uncharacterized protein</fullName>
    </submittedName>
</protein>
<comment type="caution">
    <text evidence="2">The sequence shown here is derived from an EMBL/GenBank/DDBJ whole genome shotgun (WGS) entry which is preliminary data.</text>
</comment>
<proteinExistence type="predicted"/>
<gene>
    <name evidence="2" type="ORF">CI727_07220</name>
</gene>
<evidence type="ECO:0000313" key="3">
    <source>
        <dbReference type="Proteomes" id="UP000215313"/>
    </source>
</evidence>
<feature type="compositionally biased region" description="Polar residues" evidence="1">
    <location>
        <begin position="23"/>
        <end position="39"/>
    </location>
</feature>
<dbReference type="EMBL" id="NQBG01000042">
    <property type="protein sequence ID" value="OYG96451.1"/>
    <property type="molecule type" value="Genomic_DNA"/>
</dbReference>
<evidence type="ECO:0000313" key="2">
    <source>
        <dbReference type="EMBL" id="OYG96451.1"/>
    </source>
</evidence>
<feature type="compositionally biased region" description="Polar residues" evidence="1">
    <location>
        <begin position="1"/>
        <end position="16"/>
    </location>
</feature>
<reference evidence="2 3" key="1">
    <citation type="submission" date="2017-08" db="EMBL/GenBank/DDBJ databases">
        <authorList>
            <person name="Fouts D."/>
            <person name="Sutton G."/>
            <person name="Nguyen K."/>
            <person name="Thamlikitkul V."/>
        </authorList>
    </citation>
    <scope>NUCLEOTIDE SEQUENCE [LARGE SCALE GENOMIC DNA]</scope>
    <source>
        <strain evidence="2 3">ECH+15</strain>
    </source>
</reference>
<dbReference type="Proteomes" id="UP000215313">
    <property type="component" value="Unassembled WGS sequence"/>
</dbReference>
<dbReference type="AlphaFoldDB" id="A0AAE5K1Q3"/>